<accession>A0AA88XGH4</accession>
<feature type="transmembrane region" description="Helical" evidence="5">
    <location>
        <begin position="375"/>
        <end position="393"/>
    </location>
</feature>
<proteinExistence type="predicted"/>
<name>A0AA88XGH4_PINIB</name>
<dbReference type="GO" id="GO:0022832">
    <property type="term" value="F:voltage-gated channel activity"/>
    <property type="evidence" value="ECO:0007669"/>
    <property type="project" value="InterPro"/>
</dbReference>
<dbReference type="GO" id="GO:0005765">
    <property type="term" value="C:lysosomal membrane"/>
    <property type="evidence" value="ECO:0007669"/>
    <property type="project" value="InterPro"/>
</dbReference>
<comment type="caution">
    <text evidence="7">The sequence shown here is derived from an EMBL/GenBank/DDBJ whole genome shotgun (WGS) entry which is preliminary data.</text>
</comment>
<dbReference type="InterPro" id="IPR027359">
    <property type="entry name" value="Volt_channel_dom_sf"/>
</dbReference>
<evidence type="ECO:0000313" key="8">
    <source>
        <dbReference type="Proteomes" id="UP001186944"/>
    </source>
</evidence>
<dbReference type="GO" id="GO:0010008">
    <property type="term" value="C:endosome membrane"/>
    <property type="evidence" value="ECO:0007669"/>
    <property type="project" value="TreeGrafter"/>
</dbReference>
<keyword evidence="4 5" id="KW-0472">Membrane</keyword>
<feature type="transmembrane region" description="Helical" evidence="5">
    <location>
        <begin position="405"/>
        <end position="425"/>
    </location>
</feature>
<protein>
    <recommendedName>
        <fullName evidence="6">Ion transport domain-containing protein</fullName>
    </recommendedName>
</protein>
<sequence>MFFVDDGEYDIVNESGNMGYGLPSCSGRVTNRKLWELNYQEAAIFLQEGENNDKYNTHPRSHEALPAYQMAHHKLFYLMDLFAALLVLFLAACEQPAVPFLMLPVGVHGSLEIFGQLILGLELGIRIKWLGLKTFFTHKRTMIKYFTTIQDSFISLFILLTTANYPDVMMPAYTESRWNAAFFIVYLALELYFLMNLLLAVVYDTFSNLEKRKVKTLFFHKRVGCQHAFKLLVTKKELFITFLSEEHFITFLSEELFITFLNEEHFITFLSEELFITFLSEEHFITFLKEEHFITFLSEELFITFLSIMDCYLIFKCLNKSKSGMLSLEEFYEIYEYLDLQWKTKLEEMEIWSSKFKEPLKKAFQKLYDFVNWKWFDYFISAVIAANFVWILVETAKLSNNSVDVRSYNFTATWASVVFICIYTLEATLKILAKGPQEYFTTGWDVFDFLVTFTSVIGLLGAYFDTTFYYITVLRPFRLLSLMVVICLVYYFFAIIGMEVFHNVNLRNCCKNTSVEDFYQYTNETNYLGYYYLNNFDNILISGVTLFELTVVNNWFIIMEGYAHHVSPWARIYFMLFYLVMMVVMTIVVAFILEMFLFRIQYRRQLKLDDFEDNAKQKVHIYLSNEEKTMCEHPDHVISGQYIALQADEADKNVSTNYIYLLS</sequence>
<evidence type="ECO:0000256" key="4">
    <source>
        <dbReference type="ARBA" id="ARBA00023136"/>
    </source>
</evidence>
<feature type="transmembrane region" description="Helical" evidence="5">
    <location>
        <begin position="180"/>
        <end position="203"/>
    </location>
</feature>
<keyword evidence="2 5" id="KW-0812">Transmembrane</keyword>
<dbReference type="Gene3D" id="1.10.287.70">
    <property type="match status" value="1"/>
</dbReference>
<dbReference type="Proteomes" id="UP001186944">
    <property type="component" value="Unassembled WGS sequence"/>
</dbReference>
<reference evidence="7" key="1">
    <citation type="submission" date="2019-08" db="EMBL/GenBank/DDBJ databases">
        <title>The improved chromosome-level genome for the pearl oyster Pinctada fucata martensii using PacBio sequencing and Hi-C.</title>
        <authorList>
            <person name="Zheng Z."/>
        </authorList>
    </citation>
    <scope>NUCLEOTIDE SEQUENCE</scope>
    <source>
        <strain evidence="7">ZZ-2019</strain>
        <tissue evidence="7">Adductor muscle</tissue>
    </source>
</reference>
<dbReference type="GO" id="GO:0005216">
    <property type="term" value="F:monoatomic ion channel activity"/>
    <property type="evidence" value="ECO:0007669"/>
    <property type="project" value="InterPro"/>
</dbReference>
<dbReference type="InterPro" id="IPR028801">
    <property type="entry name" value="TPC1_animal"/>
</dbReference>
<dbReference type="SUPFAM" id="SSF81324">
    <property type="entry name" value="Voltage-gated potassium channels"/>
    <property type="match status" value="1"/>
</dbReference>
<keyword evidence="3 5" id="KW-1133">Transmembrane helix</keyword>
<organism evidence="7 8">
    <name type="scientific">Pinctada imbricata</name>
    <name type="common">Atlantic pearl-oyster</name>
    <name type="synonym">Pinctada martensii</name>
    <dbReference type="NCBI Taxonomy" id="66713"/>
    <lineage>
        <taxon>Eukaryota</taxon>
        <taxon>Metazoa</taxon>
        <taxon>Spiralia</taxon>
        <taxon>Lophotrochozoa</taxon>
        <taxon>Mollusca</taxon>
        <taxon>Bivalvia</taxon>
        <taxon>Autobranchia</taxon>
        <taxon>Pteriomorphia</taxon>
        <taxon>Pterioida</taxon>
        <taxon>Pterioidea</taxon>
        <taxon>Pteriidae</taxon>
        <taxon>Pinctada</taxon>
    </lineage>
</organism>
<dbReference type="PANTHER" id="PTHR46474:SF1">
    <property type="entry name" value="TWO PORE CHANNEL PROTEIN 1"/>
    <property type="match status" value="1"/>
</dbReference>
<gene>
    <name evidence="7" type="ORF">FSP39_020847</name>
</gene>
<dbReference type="InterPro" id="IPR005821">
    <property type="entry name" value="Ion_trans_dom"/>
</dbReference>
<feature type="transmembrane region" description="Helical" evidence="5">
    <location>
        <begin position="142"/>
        <end position="160"/>
    </location>
</feature>
<feature type="transmembrane region" description="Helical" evidence="5">
    <location>
        <begin position="446"/>
        <end position="471"/>
    </location>
</feature>
<dbReference type="FunFam" id="1.10.287.70:FF:000439">
    <property type="entry name" value="Uncharacterized protein"/>
    <property type="match status" value="1"/>
</dbReference>
<keyword evidence="8" id="KW-1185">Reference proteome</keyword>
<dbReference type="EMBL" id="VSWD01000013">
    <property type="protein sequence ID" value="KAK3084889.1"/>
    <property type="molecule type" value="Genomic_DNA"/>
</dbReference>
<feature type="transmembrane region" description="Helical" evidence="5">
    <location>
        <begin position="539"/>
        <end position="558"/>
    </location>
</feature>
<evidence type="ECO:0000256" key="5">
    <source>
        <dbReference type="SAM" id="Phobius"/>
    </source>
</evidence>
<feature type="domain" description="Ion transport" evidence="6">
    <location>
        <begin position="140"/>
        <end position="212"/>
    </location>
</feature>
<feature type="transmembrane region" description="Helical" evidence="5">
    <location>
        <begin position="477"/>
        <end position="498"/>
    </location>
</feature>
<dbReference type="Pfam" id="PF00520">
    <property type="entry name" value="Ion_trans"/>
    <property type="match status" value="2"/>
</dbReference>
<evidence type="ECO:0000259" key="6">
    <source>
        <dbReference type="Pfam" id="PF00520"/>
    </source>
</evidence>
<evidence type="ECO:0000313" key="7">
    <source>
        <dbReference type="EMBL" id="KAK3084889.1"/>
    </source>
</evidence>
<feature type="transmembrane region" description="Helical" evidence="5">
    <location>
        <begin position="75"/>
        <end position="92"/>
    </location>
</feature>
<dbReference type="Gene3D" id="1.20.120.350">
    <property type="entry name" value="Voltage-gated potassium channels. Chain C"/>
    <property type="match status" value="1"/>
</dbReference>
<dbReference type="AlphaFoldDB" id="A0AA88XGH4"/>
<feature type="transmembrane region" description="Helical" evidence="5">
    <location>
        <begin position="570"/>
        <end position="598"/>
    </location>
</feature>
<dbReference type="PANTHER" id="PTHR46474">
    <property type="entry name" value="TWO PORE CALCIUM CHANNEL PROTEIN 1"/>
    <property type="match status" value="1"/>
</dbReference>
<comment type="subcellular location">
    <subcellularLocation>
        <location evidence="1">Membrane</location>
        <topology evidence="1">Multi-pass membrane protein</topology>
    </subcellularLocation>
</comment>
<evidence type="ECO:0000256" key="1">
    <source>
        <dbReference type="ARBA" id="ARBA00004141"/>
    </source>
</evidence>
<evidence type="ECO:0000256" key="2">
    <source>
        <dbReference type="ARBA" id="ARBA00022692"/>
    </source>
</evidence>
<evidence type="ECO:0000256" key="3">
    <source>
        <dbReference type="ARBA" id="ARBA00022989"/>
    </source>
</evidence>
<feature type="domain" description="Ion transport" evidence="6">
    <location>
        <begin position="373"/>
        <end position="483"/>
    </location>
</feature>